<dbReference type="SMART" id="SM00360">
    <property type="entry name" value="RRM"/>
    <property type="match status" value="1"/>
</dbReference>
<dbReference type="Gene3D" id="1.20.1390.10">
    <property type="entry name" value="PWI domain"/>
    <property type="match status" value="1"/>
</dbReference>
<dbReference type="GO" id="GO:0008270">
    <property type="term" value="F:zinc ion binding"/>
    <property type="evidence" value="ECO:0007669"/>
    <property type="project" value="UniProtKB-KW"/>
</dbReference>
<dbReference type="GO" id="GO:0005634">
    <property type="term" value="C:nucleus"/>
    <property type="evidence" value="ECO:0007669"/>
    <property type="project" value="TreeGrafter"/>
</dbReference>
<evidence type="ECO:0008006" key="11">
    <source>
        <dbReference type="Google" id="ProtNLM"/>
    </source>
</evidence>
<name>A0A232LY07_9EURO</name>
<evidence type="ECO:0000256" key="1">
    <source>
        <dbReference type="ARBA" id="ARBA00022664"/>
    </source>
</evidence>
<comment type="function">
    <text evidence="3">May be involved in the turnover of nuclear polyadenylated (pA+) RNA.</text>
</comment>
<dbReference type="CDD" id="cd22249">
    <property type="entry name" value="UDM1_RNF168_RNF169-like"/>
    <property type="match status" value="1"/>
</dbReference>
<dbReference type="PROSITE" id="PS50103">
    <property type="entry name" value="ZF_C3H1"/>
    <property type="match status" value="1"/>
</dbReference>
<feature type="compositionally biased region" description="Basic and acidic residues" evidence="6">
    <location>
        <begin position="530"/>
        <end position="545"/>
    </location>
</feature>
<dbReference type="GO" id="GO:0006397">
    <property type="term" value="P:mRNA processing"/>
    <property type="evidence" value="ECO:0007669"/>
    <property type="project" value="UniProtKB-KW"/>
</dbReference>
<feature type="compositionally biased region" description="Basic and acidic residues" evidence="6">
    <location>
        <begin position="733"/>
        <end position="743"/>
    </location>
</feature>
<dbReference type="PANTHER" id="PTHR14398:SF0">
    <property type="entry name" value="ZINC FINGER PROTEIN SWM"/>
    <property type="match status" value="1"/>
</dbReference>
<dbReference type="PANTHER" id="PTHR14398">
    <property type="entry name" value="RNA RECOGNITION RRM/RNP DOMAIN"/>
    <property type="match status" value="1"/>
</dbReference>
<feature type="compositionally biased region" description="Basic and acidic residues" evidence="6">
    <location>
        <begin position="324"/>
        <end position="338"/>
    </location>
</feature>
<evidence type="ECO:0000256" key="2">
    <source>
        <dbReference type="ARBA" id="ARBA00022884"/>
    </source>
</evidence>
<dbReference type="Gene3D" id="3.30.70.330">
    <property type="match status" value="1"/>
</dbReference>
<dbReference type="InterPro" id="IPR000504">
    <property type="entry name" value="RRM_dom"/>
</dbReference>
<dbReference type="PROSITE" id="PS50102">
    <property type="entry name" value="RRM"/>
    <property type="match status" value="1"/>
</dbReference>
<accession>A0A232LY07</accession>
<evidence type="ECO:0000313" key="9">
    <source>
        <dbReference type="EMBL" id="OXV09055.1"/>
    </source>
</evidence>
<dbReference type="Pfam" id="PF01480">
    <property type="entry name" value="PWI"/>
    <property type="match status" value="1"/>
</dbReference>
<feature type="region of interest" description="Disordered" evidence="6">
    <location>
        <begin position="311"/>
        <end position="355"/>
    </location>
</feature>
<evidence type="ECO:0000256" key="5">
    <source>
        <dbReference type="PROSITE-ProRule" id="PRU00723"/>
    </source>
</evidence>
<feature type="domain" description="RRM" evidence="7">
    <location>
        <begin position="363"/>
        <end position="435"/>
    </location>
</feature>
<keyword evidence="2 4" id="KW-0694">RNA-binding</keyword>
<dbReference type="GO" id="GO:0003723">
    <property type="term" value="F:RNA binding"/>
    <property type="evidence" value="ECO:0007669"/>
    <property type="project" value="UniProtKB-UniRule"/>
</dbReference>
<organism evidence="9 10">
    <name type="scientific">Elaphomyces granulatus</name>
    <dbReference type="NCBI Taxonomy" id="519963"/>
    <lineage>
        <taxon>Eukaryota</taxon>
        <taxon>Fungi</taxon>
        <taxon>Dikarya</taxon>
        <taxon>Ascomycota</taxon>
        <taxon>Pezizomycotina</taxon>
        <taxon>Eurotiomycetes</taxon>
        <taxon>Eurotiomycetidae</taxon>
        <taxon>Eurotiales</taxon>
        <taxon>Elaphomycetaceae</taxon>
        <taxon>Elaphomyces</taxon>
    </lineage>
</organism>
<protein>
    <recommendedName>
        <fullName evidence="11">C3H1-type domain-containing protein</fullName>
    </recommendedName>
</protein>
<dbReference type="FunFam" id="1.20.1390.10:FF:000007">
    <property type="entry name" value="CCCH zinc finger and RRM domain protein"/>
    <property type="match status" value="1"/>
</dbReference>
<feature type="zinc finger region" description="C3H1-type" evidence="5">
    <location>
        <begin position="261"/>
        <end position="289"/>
    </location>
</feature>
<gene>
    <name evidence="9" type="ORF">Egran_03179</name>
</gene>
<sequence>MQFTEERAAEVKKWVVKRLEDISDADSDVLADYVLALIRSDAPDEEIRRASIENLEDFLRENTVQFVDEIFATFGPNKAEPTPTLPQPPPQPQFQAIPPQSLAPPVRQPLPFNPPVAPSQPPAYIPPVVAGPRSHGHFDGAHYSRKRPFNEGFHGDHEQPDSSYGRSFKTPRTRRGGGRGDRMMGSGRDGHVLPNSQFPQPLPGFQSMPPGFPNFDQNNNPMTAMLALQNVGFPQLPGFPPLPIPPPTGPPRHLKQNSQSMQNNQPCPVYETQGICYLGAACPYQHGRDPLVVSPADNEYDPTNANILIDVQKASKDTLSPSRGTDRSRGRGRGRGDRGTFPSRGRGRAEFSFLGPNEDKSITTIVVENIPEERFYEQIVRGFFSEFGNIVEVTMQAYKHLALVKYDSYAAAKRAWSSPKAVFDNRFVKVYWYKPTVKTETNGAQRPPSGTPTNTQADGTMLDKGDFGKQQAEAQRAHEERMKKRKETEEAKLALEKQREELLKKQQEEKAKLLEKLGKQDSVHEQTNGHNDDSLADDKASEKTKSLRAQLAALEVEAKSLGIDPNSADSEPSSSYRGRGRGWPAFRGRGWYAPRGRGYDPSHRGGHQARGALRGRGGVLRLDNRPKRVAVSGIDFTPERDEALRQHLIGIGEYESIEPNPENADSQIVNFKDRYVAEKLMYGPSYIPSVGKVEFSWVANLVGLPISSAEVKKDEDYAVMGNGSDADPSDPGNMRKDGNHEVDYDVAEVDDGWGIE</sequence>
<dbReference type="CDD" id="cd12257">
    <property type="entry name" value="RRM1_RBM26_like"/>
    <property type="match status" value="1"/>
</dbReference>
<keyword evidence="5" id="KW-0479">Metal-binding</keyword>
<dbReference type="Proteomes" id="UP000243515">
    <property type="component" value="Unassembled WGS sequence"/>
</dbReference>
<feature type="region of interest" description="Disordered" evidence="6">
    <location>
        <begin position="149"/>
        <end position="190"/>
    </location>
</feature>
<proteinExistence type="predicted"/>
<reference evidence="9 10" key="1">
    <citation type="journal article" date="2015" name="Environ. Microbiol.">
        <title>Metagenome sequence of Elaphomyces granulatus from sporocarp tissue reveals Ascomycota ectomycorrhizal fingerprints of genome expansion and a Proteobacteria-rich microbiome.</title>
        <authorList>
            <person name="Quandt C.A."/>
            <person name="Kohler A."/>
            <person name="Hesse C.N."/>
            <person name="Sharpton T.J."/>
            <person name="Martin F."/>
            <person name="Spatafora J.W."/>
        </authorList>
    </citation>
    <scope>NUCLEOTIDE SEQUENCE [LARGE SCALE GENOMIC DNA]</scope>
    <source>
        <strain evidence="9 10">OSC145934</strain>
    </source>
</reference>
<evidence type="ECO:0000256" key="6">
    <source>
        <dbReference type="SAM" id="MobiDB-lite"/>
    </source>
</evidence>
<evidence type="ECO:0000256" key="3">
    <source>
        <dbReference type="ARBA" id="ARBA00043866"/>
    </source>
</evidence>
<evidence type="ECO:0000259" key="8">
    <source>
        <dbReference type="PROSITE" id="PS50103"/>
    </source>
</evidence>
<keyword evidence="1" id="KW-0507">mRNA processing</keyword>
<evidence type="ECO:0000256" key="4">
    <source>
        <dbReference type="PROSITE-ProRule" id="PRU00176"/>
    </source>
</evidence>
<dbReference type="InterPro" id="IPR002483">
    <property type="entry name" value="PWI_dom"/>
</dbReference>
<feature type="compositionally biased region" description="Basic and acidic residues" evidence="6">
    <location>
        <begin position="475"/>
        <end position="490"/>
    </location>
</feature>
<keyword evidence="5" id="KW-0863">Zinc-finger</keyword>
<dbReference type="FunFam" id="3.30.70.330:FF:000647">
    <property type="entry name" value="CCCH zinc finger and RRM domain protein"/>
    <property type="match status" value="1"/>
</dbReference>
<dbReference type="InterPro" id="IPR045137">
    <property type="entry name" value="RBM26/27"/>
</dbReference>
<evidence type="ECO:0000313" key="10">
    <source>
        <dbReference type="Proteomes" id="UP000243515"/>
    </source>
</evidence>
<evidence type="ECO:0000259" key="7">
    <source>
        <dbReference type="PROSITE" id="PS50102"/>
    </source>
</evidence>
<dbReference type="EMBL" id="NPHW01003736">
    <property type="protein sequence ID" value="OXV09055.1"/>
    <property type="molecule type" value="Genomic_DNA"/>
</dbReference>
<dbReference type="OrthoDB" id="443401at2759"/>
<dbReference type="InterPro" id="IPR012677">
    <property type="entry name" value="Nucleotide-bd_a/b_plait_sf"/>
</dbReference>
<dbReference type="AlphaFoldDB" id="A0A232LY07"/>
<comment type="caution">
    <text evidence="9">The sequence shown here is derived from an EMBL/GenBank/DDBJ whole genome shotgun (WGS) entry which is preliminary data.</text>
</comment>
<dbReference type="InterPro" id="IPR035979">
    <property type="entry name" value="RBD_domain_sf"/>
</dbReference>
<keyword evidence="5" id="KW-0862">Zinc</keyword>
<feature type="region of interest" description="Disordered" evidence="6">
    <location>
        <begin position="718"/>
        <end position="745"/>
    </location>
</feature>
<keyword evidence="10" id="KW-1185">Reference proteome</keyword>
<feature type="region of interest" description="Disordered" evidence="6">
    <location>
        <begin position="439"/>
        <end position="490"/>
    </location>
</feature>
<dbReference type="SUPFAM" id="SSF101233">
    <property type="entry name" value="PWI domain"/>
    <property type="match status" value="1"/>
</dbReference>
<feature type="domain" description="C3H1-type" evidence="8">
    <location>
        <begin position="261"/>
        <end position="289"/>
    </location>
</feature>
<dbReference type="InterPro" id="IPR000571">
    <property type="entry name" value="Znf_CCCH"/>
</dbReference>
<dbReference type="InterPro" id="IPR036483">
    <property type="entry name" value="PWI_dom_sf"/>
</dbReference>
<dbReference type="SUPFAM" id="SSF54928">
    <property type="entry name" value="RNA-binding domain, RBD"/>
    <property type="match status" value="1"/>
</dbReference>
<feature type="compositionally biased region" description="Basic and acidic residues" evidence="6">
    <location>
        <begin position="515"/>
        <end position="524"/>
    </location>
</feature>
<feature type="region of interest" description="Disordered" evidence="6">
    <location>
        <begin position="515"/>
        <end position="546"/>
    </location>
</feature>